<feature type="transmembrane region" description="Helical" evidence="1">
    <location>
        <begin position="27"/>
        <end position="51"/>
    </location>
</feature>
<comment type="caution">
    <text evidence="2">The sequence shown here is derived from an EMBL/GenBank/DDBJ whole genome shotgun (WGS) entry which is preliminary data.</text>
</comment>
<dbReference type="AlphaFoldDB" id="A0A1F6D213"/>
<dbReference type="Proteomes" id="UP000177659">
    <property type="component" value="Unassembled WGS sequence"/>
</dbReference>
<accession>A0A1F6D213</accession>
<organism evidence="2 3">
    <name type="scientific">Candidatus Kaiserbacteria bacterium RIFCSPHIGHO2_02_FULL_49_11</name>
    <dbReference type="NCBI Taxonomy" id="1798489"/>
    <lineage>
        <taxon>Bacteria</taxon>
        <taxon>Candidatus Kaiseribacteriota</taxon>
    </lineage>
</organism>
<keyword evidence="1" id="KW-1133">Transmembrane helix</keyword>
<evidence type="ECO:0000313" key="3">
    <source>
        <dbReference type="Proteomes" id="UP000177659"/>
    </source>
</evidence>
<evidence type="ECO:0000313" key="2">
    <source>
        <dbReference type="EMBL" id="OGG55360.1"/>
    </source>
</evidence>
<protein>
    <recommendedName>
        <fullName evidence="4">Type 4 fimbrial biogenesis protein PilX N-terminal domain-containing protein</fullName>
    </recommendedName>
</protein>
<dbReference type="EMBL" id="MFLC01000004">
    <property type="protein sequence ID" value="OGG55360.1"/>
    <property type="molecule type" value="Genomic_DNA"/>
</dbReference>
<name>A0A1F6D213_9BACT</name>
<keyword evidence="1" id="KW-0812">Transmembrane</keyword>
<evidence type="ECO:0000256" key="1">
    <source>
        <dbReference type="SAM" id="Phobius"/>
    </source>
</evidence>
<proteinExistence type="predicted"/>
<reference evidence="2 3" key="1">
    <citation type="journal article" date="2016" name="Nat. Commun.">
        <title>Thousands of microbial genomes shed light on interconnected biogeochemical processes in an aquifer system.</title>
        <authorList>
            <person name="Anantharaman K."/>
            <person name="Brown C.T."/>
            <person name="Hug L.A."/>
            <person name="Sharon I."/>
            <person name="Castelle C.J."/>
            <person name="Probst A.J."/>
            <person name="Thomas B.C."/>
            <person name="Singh A."/>
            <person name="Wilkins M.J."/>
            <person name="Karaoz U."/>
            <person name="Brodie E.L."/>
            <person name="Williams K.H."/>
            <person name="Hubbard S.S."/>
            <person name="Banfield J.F."/>
        </authorList>
    </citation>
    <scope>NUCLEOTIDE SEQUENCE [LARGE SCALE GENOMIC DNA]</scope>
</reference>
<evidence type="ECO:0008006" key="4">
    <source>
        <dbReference type="Google" id="ProtNLM"/>
    </source>
</evidence>
<gene>
    <name evidence="2" type="ORF">A3D62_02315</name>
</gene>
<keyword evidence="1" id="KW-0472">Membrane</keyword>
<sequence length="166" mass="18135">MTKTTHNTQYLKKLKAESSKLKANAGFTLLLSVLVAGVLLAIGLAIFNIVIKELLLSSSGRDSQFAFYAADSGAECALYWDQKQSGFSTSTAGDITCNQVTVPSVGGEGYDTPMTFQFEIDGFCSIVSVTRSETHPRTKIESKGYNTTCDNNLNPRRIERAIRVTY</sequence>